<feature type="domain" description="Transposase zinc-binding" evidence="2">
    <location>
        <begin position="27"/>
        <end position="118"/>
    </location>
</feature>
<evidence type="ECO:0000259" key="2">
    <source>
        <dbReference type="Pfam" id="PF14319"/>
    </source>
</evidence>
<feature type="domain" description="Transposase IS801/IS1294" evidence="1">
    <location>
        <begin position="158"/>
        <end position="346"/>
    </location>
</feature>
<keyword evidence="4" id="KW-1185">Reference proteome</keyword>
<dbReference type="Proteomes" id="UP001168528">
    <property type="component" value="Unassembled WGS sequence"/>
</dbReference>
<dbReference type="InterPro" id="IPR007069">
    <property type="entry name" value="Transposase_32"/>
</dbReference>
<comment type="caution">
    <text evidence="3">The sequence shown here is derived from an EMBL/GenBank/DDBJ whole genome shotgun (WGS) entry which is preliminary data.</text>
</comment>
<accession>A0ABT8RHJ3</accession>
<proteinExistence type="predicted"/>
<sequence length="424" mass="48650">MCNQPAIPSPQSPYKYQKKHRLADIYQLYWKEYLKNKNRKLYLQDCHFHAVSKSLHCRTGKLGYHLFACQTCQEKKYLYHSCKHRFCGTCGVVETYRWAEKRLAHLLDIKHHHVVFTLPAGLRSLAQVNSKLIYDLFFRATSEVLLDWFSYKHGIQSGIVSVLHTAGSDLKYHPHLHLIVAAGGKDLHRGQVVELQGDYLCRAAHLKRRFRWVFEKGLLELYEQKKLVLPGTLSLGRRYFLSYLKKLNATDWVVSVQPSLSDRKQIVGYVGRYTKRACLSESRISRITAGMVSFSYKDYKNSLPGEKPKQASMCLPYAAFLDRLLQHVPGKGYRMVRYYGCYANRVGKQAPAATASTTSMSEWQGADFSGFESHWQQVYGEQALACKTCQQPYHYQGQYFPGKPSTGATISYGYGQAITTWNSS</sequence>
<dbReference type="PANTHER" id="PTHR37023:SF1">
    <property type="entry name" value="ISSOD25 TRANSPOSASE TNPA_ISSOD25"/>
    <property type="match status" value="1"/>
</dbReference>
<dbReference type="Pfam" id="PF14319">
    <property type="entry name" value="Zn_Tnp_IS91"/>
    <property type="match status" value="1"/>
</dbReference>
<evidence type="ECO:0000313" key="4">
    <source>
        <dbReference type="Proteomes" id="UP001168528"/>
    </source>
</evidence>
<protein>
    <submittedName>
        <fullName evidence="3">Transposase</fullName>
    </submittedName>
</protein>
<dbReference type="PANTHER" id="PTHR37023">
    <property type="entry name" value="TRANSPOSASE"/>
    <property type="match status" value="1"/>
</dbReference>
<reference evidence="3" key="1">
    <citation type="submission" date="2023-07" db="EMBL/GenBank/DDBJ databases">
        <title>The genome sequence of Rhodocytophaga aerolata KACC 12507.</title>
        <authorList>
            <person name="Zhang X."/>
        </authorList>
    </citation>
    <scope>NUCLEOTIDE SEQUENCE</scope>
    <source>
        <strain evidence="3">KACC 12507</strain>
    </source>
</reference>
<dbReference type="Pfam" id="PF04986">
    <property type="entry name" value="Y2_Tnp"/>
    <property type="match status" value="1"/>
</dbReference>
<name>A0ABT8RHJ3_9BACT</name>
<dbReference type="EMBL" id="JAUKPO010000067">
    <property type="protein sequence ID" value="MDO1451577.1"/>
    <property type="molecule type" value="Genomic_DNA"/>
</dbReference>
<gene>
    <name evidence="3" type="ORF">Q0590_35220</name>
</gene>
<evidence type="ECO:0000313" key="3">
    <source>
        <dbReference type="EMBL" id="MDO1451577.1"/>
    </source>
</evidence>
<dbReference type="RefSeq" id="WP_302042374.1">
    <property type="nucleotide sequence ID" value="NZ_JAUKPO010000067.1"/>
</dbReference>
<organism evidence="3 4">
    <name type="scientific">Rhodocytophaga aerolata</name>
    <dbReference type="NCBI Taxonomy" id="455078"/>
    <lineage>
        <taxon>Bacteria</taxon>
        <taxon>Pseudomonadati</taxon>
        <taxon>Bacteroidota</taxon>
        <taxon>Cytophagia</taxon>
        <taxon>Cytophagales</taxon>
        <taxon>Rhodocytophagaceae</taxon>
        <taxon>Rhodocytophaga</taxon>
    </lineage>
</organism>
<evidence type="ECO:0000259" key="1">
    <source>
        <dbReference type="Pfam" id="PF04986"/>
    </source>
</evidence>
<dbReference type="InterPro" id="IPR026889">
    <property type="entry name" value="Zn_Tnp"/>
</dbReference>